<dbReference type="Proteomes" id="UP000608345">
    <property type="component" value="Unassembled WGS sequence"/>
</dbReference>
<dbReference type="PROSITE" id="PS50979">
    <property type="entry name" value="BC"/>
    <property type="match status" value="1"/>
</dbReference>
<dbReference type="InterPro" id="IPR000089">
    <property type="entry name" value="Biotin_lipoyl"/>
</dbReference>
<evidence type="ECO:0000313" key="11">
    <source>
        <dbReference type="EMBL" id="GGW89198.1"/>
    </source>
</evidence>
<dbReference type="FunFam" id="3.30.1490.20:FF:000003">
    <property type="entry name" value="acetyl-CoA carboxylase isoform X1"/>
    <property type="match status" value="1"/>
</dbReference>
<keyword evidence="6" id="KW-0092">Biotin</keyword>
<keyword evidence="4 7" id="KW-0067">ATP-binding</keyword>
<proteinExistence type="predicted"/>
<evidence type="ECO:0000256" key="5">
    <source>
        <dbReference type="ARBA" id="ARBA00022946"/>
    </source>
</evidence>
<dbReference type="GO" id="GO:0046872">
    <property type="term" value="F:metal ion binding"/>
    <property type="evidence" value="ECO:0007669"/>
    <property type="project" value="InterPro"/>
</dbReference>
<dbReference type="InterPro" id="IPR016185">
    <property type="entry name" value="PreATP-grasp_dom_sf"/>
</dbReference>
<dbReference type="GO" id="GO:0005524">
    <property type="term" value="F:ATP binding"/>
    <property type="evidence" value="ECO:0007669"/>
    <property type="project" value="UniProtKB-UniRule"/>
</dbReference>
<evidence type="ECO:0000256" key="1">
    <source>
        <dbReference type="ARBA" id="ARBA00001953"/>
    </source>
</evidence>
<dbReference type="SUPFAM" id="SSF52440">
    <property type="entry name" value="PreATP-grasp domain"/>
    <property type="match status" value="1"/>
</dbReference>
<dbReference type="NCBIfam" id="NF006367">
    <property type="entry name" value="PRK08591.1"/>
    <property type="match status" value="1"/>
</dbReference>
<dbReference type="Pfam" id="PF21139">
    <property type="entry name" value="BT_MCC_alpha"/>
    <property type="match status" value="1"/>
</dbReference>
<dbReference type="InterPro" id="IPR005482">
    <property type="entry name" value="Biotin_COase_C"/>
</dbReference>
<keyword evidence="2" id="KW-0436">Ligase</keyword>
<dbReference type="PANTHER" id="PTHR18866:SF33">
    <property type="entry name" value="METHYLCROTONOYL-COA CARBOXYLASE SUBUNIT ALPHA, MITOCHONDRIAL-RELATED"/>
    <property type="match status" value="1"/>
</dbReference>
<dbReference type="Pfam" id="PF00289">
    <property type="entry name" value="Biotin_carb_N"/>
    <property type="match status" value="1"/>
</dbReference>
<gene>
    <name evidence="11" type="primary">accA</name>
    <name evidence="11" type="ORF">GCM10011450_19320</name>
</gene>
<dbReference type="InterPro" id="IPR001882">
    <property type="entry name" value="Biotin_BS"/>
</dbReference>
<dbReference type="InterPro" id="IPR005481">
    <property type="entry name" value="BC-like_N"/>
</dbReference>
<evidence type="ECO:0000256" key="6">
    <source>
        <dbReference type="ARBA" id="ARBA00023267"/>
    </source>
</evidence>
<keyword evidence="12" id="KW-1185">Reference proteome</keyword>
<organism evidence="11 12">
    <name type="scientific">Advenella faeciporci</name>
    <dbReference type="NCBI Taxonomy" id="797535"/>
    <lineage>
        <taxon>Bacteria</taxon>
        <taxon>Pseudomonadati</taxon>
        <taxon>Pseudomonadota</taxon>
        <taxon>Betaproteobacteria</taxon>
        <taxon>Burkholderiales</taxon>
        <taxon>Alcaligenaceae</taxon>
    </lineage>
</organism>
<reference evidence="11" key="1">
    <citation type="journal article" date="2014" name="Int. J. Syst. Evol. Microbiol.">
        <title>Complete genome sequence of Corynebacterium casei LMG S-19264T (=DSM 44701T), isolated from a smear-ripened cheese.</title>
        <authorList>
            <consortium name="US DOE Joint Genome Institute (JGI-PGF)"/>
            <person name="Walter F."/>
            <person name="Albersmeier A."/>
            <person name="Kalinowski J."/>
            <person name="Ruckert C."/>
        </authorList>
    </citation>
    <scope>NUCLEOTIDE SEQUENCE</scope>
    <source>
        <strain evidence="11">KCTC 23732</strain>
    </source>
</reference>
<dbReference type="RefSeq" id="WP_189385278.1">
    <property type="nucleotide sequence ID" value="NZ_BAABFY010000017.1"/>
</dbReference>
<dbReference type="Pfam" id="PF02786">
    <property type="entry name" value="CPSase_L_D2"/>
    <property type="match status" value="1"/>
</dbReference>
<dbReference type="PROSITE" id="PS00866">
    <property type="entry name" value="CPSASE_1"/>
    <property type="match status" value="1"/>
</dbReference>
<dbReference type="SMART" id="SM00878">
    <property type="entry name" value="Biotin_carb_C"/>
    <property type="match status" value="1"/>
</dbReference>
<reference evidence="11" key="2">
    <citation type="submission" date="2020-09" db="EMBL/GenBank/DDBJ databases">
        <authorList>
            <person name="Sun Q."/>
            <person name="Kim S."/>
        </authorList>
    </citation>
    <scope>NUCLEOTIDE SEQUENCE</scope>
    <source>
        <strain evidence="11">KCTC 23732</strain>
    </source>
</reference>
<evidence type="ECO:0000259" key="10">
    <source>
        <dbReference type="PROSITE" id="PS50979"/>
    </source>
</evidence>
<dbReference type="InterPro" id="IPR048429">
    <property type="entry name" value="MCC_alpha_BT"/>
</dbReference>
<accession>A0A918JNL1</accession>
<dbReference type="FunFam" id="3.40.50.20:FF:000010">
    <property type="entry name" value="Propionyl-CoA carboxylase subunit alpha"/>
    <property type="match status" value="1"/>
</dbReference>
<dbReference type="PROSITE" id="PS00188">
    <property type="entry name" value="BIOTIN"/>
    <property type="match status" value="1"/>
</dbReference>
<evidence type="ECO:0000256" key="7">
    <source>
        <dbReference type="PROSITE-ProRule" id="PRU00409"/>
    </source>
</evidence>
<dbReference type="EMBL" id="BMYS01000013">
    <property type="protein sequence ID" value="GGW89198.1"/>
    <property type="molecule type" value="Genomic_DNA"/>
</dbReference>
<dbReference type="InterPro" id="IPR050856">
    <property type="entry name" value="Biotin_carboxylase_complex"/>
</dbReference>
<dbReference type="PANTHER" id="PTHR18866">
    <property type="entry name" value="CARBOXYLASE:PYRUVATE/ACETYL-COA/PROPIONYL-COA CARBOXYLASE"/>
    <property type="match status" value="1"/>
</dbReference>
<dbReference type="FunFam" id="3.30.470.20:FF:000028">
    <property type="entry name" value="Methylcrotonoyl-CoA carboxylase subunit alpha, mitochondrial"/>
    <property type="match status" value="1"/>
</dbReference>
<evidence type="ECO:0000313" key="12">
    <source>
        <dbReference type="Proteomes" id="UP000608345"/>
    </source>
</evidence>
<comment type="cofactor">
    <cofactor evidence="1">
        <name>biotin</name>
        <dbReference type="ChEBI" id="CHEBI:57586"/>
    </cofactor>
</comment>
<dbReference type="FunFam" id="2.40.50.100:FF:000003">
    <property type="entry name" value="Acetyl-CoA carboxylase biotin carboxyl carrier protein"/>
    <property type="match status" value="1"/>
</dbReference>
<feature type="domain" description="ATP-grasp" evidence="9">
    <location>
        <begin position="120"/>
        <end position="317"/>
    </location>
</feature>
<dbReference type="SUPFAM" id="SSF56059">
    <property type="entry name" value="Glutathione synthetase ATP-binding domain-like"/>
    <property type="match status" value="1"/>
</dbReference>
<evidence type="ECO:0000259" key="9">
    <source>
        <dbReference type="PROSITE" id="PS50975"/>
    </source>
</evidence>
<dbReference type="PROSITE" id="PS50975">
    <property type="entry name" value="ATP_GRASP"/>
    <property type="match status" value="1"/>
</dbReference>
<dbReference type="SUPFAM" id="SSF51230">
    <property type="entry name" value="Single hybrid motif"/>
    <property type="match status" value="1"/>
</dbReference>
<dbReference type="Gene3D" id="3.30.700.40">
    <property type="match status" value="1"/>
</dbReference>
<sequence length="671" mass="72671">MFKKILIANRGEIACRVAATAHRMGIQTVAVYSDADANAAHVAACDESVYIGGSEPRDSYLRADIILQAARQTGAQAIHPGYGFLSENETFAQACADAGVVFIGPPASAIAAMGSKSAAKALMETAGVPLVPGYHGDNQDMEFLHLQADQIGYPVLIKASAGGGGKGMRIVKSSQEFPDALSSCKREAISSFGDDKVLVERYLTKPRHIEIQVFADSHGNTLHLFERDCSVQRRHQKVIEEAPAPGMTEERRREMGEAAVAAAKAVGYVGAGTVEFIAEPDGRFYFMEMNTRLQVEHPVTEMITGTDLVEWQLRVAAGEPLPAEQDELFIEGHAIEARIYAENPEKGFLPSIGTLSHLSFPEHVKFELGEVRVDGGVRQGDTISPFYDPMIAKLIVWADSREQAIARLQQALAQTQVVGVNTNVAFLGRLMQNSAFASADLDTGLIEKHSEQLLPAPKQASIFTLASLTAAIMARQGQTGSTTNRYANKADPWSATDGWRLSGHYTQHIRVIDNDEARLVTLEKTARGWQLLDNDIGYEFEWQVQITPDQTCHCRLSLNGSNHQATVVMQGEQAHVFENGAITIIGKPDELQHAADDSDAHGGGLTAPMPGKIISLLVQAGDTVTKGQALLVMEAMKMEHTITAPEDGKVEEVFYNVGDQVTEGVALITVE</sequence>
<evidence type="ECO:0000259" key="8">
    <source>
        <dbReference type="PROSITE" id="PS50968"/>
    </source>
</evidence>
<dbReference type="InterPro" id="IPR011054">
    <property type="entry name" value="Rudment_hybrid_motif"/>
</dbReference>
<keyword evidence="5" id="KW-0809">Transit peptide</keyword>
<dbReference type="InterPro" id="IPR011764">
    <property type="entry name" value="Biotin_carboxylation_dom"/>
</dbReference>
<dbReference type="Gene3D" id="3.30.470.20">
    <property type="entry name" value="ATP-grasp fold, B domain"/>
    <property type="match status" value="1"/>
</dbReference>
<dbReference type="CDD" id="cd06850">
    <property type="entry name" value="biotinyl_domain"/>
    <property type="match status" value="1"/>
</dbReference>
<evidence type="ECO:0000256" key="3">
    <source>
        <dbReference type="ARBA" id="ARBA00022741"/>
    </source>
</evidence>
<dbReference type="PROSITE" id="PS00867">
    <property type="entry name" value="CPSASE_2"/>
    <property type="match status" value="1"/>
</dbReference>
<dbReference type="InterPro" id="IPR011053">
    <property type="entry name" value="Single_hybrid_motif"/>
</dbReference>
<name>A0A918JNL1_9BURK</name>
<dbReference type="Pfam" id="PF02785">
    <property type="entry name" value="Biotin_carb_C"/>
    <property type="match status" value="1"/>
</dbReference>
<comment type="caution">
    <text evidence="11">The sequence shown here is derived from an EMBL/GenBank/DDBJ whole genome shotgun (WGS) entry which is preliminary data.</text>
</comment>
<dbReference type="AlphaFoldDB" id="A0A918JNL1"/>
<dbReference type="InterPro" id="IPR011761">
    <property type="entry name" value="ATP-grasp"/>
</dbReference>
<protein>
    <submittedName>
        <fullName evidence="11">Biotin carboxylase subunit of acetyl-CoA carboxylase</fullName>
    </submittedName>
</protein>
<dbReference type="Pfam" id="PF00364">
    <property type="entry name" value="Biotin_lipoyl"/>
    <property type="match status" value="1"/>
</dbReference>
<dbReference type="SUPFAM" id="SSF51246">
    <property type="entry name" value="Rudiment single hybrid motif"/>
    <property type="match status" value="1"/>
</dbReference>
<dbReference type="GO" id="GO:0016874">
    <property type="term" value="F:ligase activity"/>
    <property type="evidence" value="ECO:0007669"/>
    <property type="project" value="UniProtKB-KW"/>
</dbReference>
<keyword evidence="3 7" id="KW-0547">Nucleotide-binding</keyword>
<dbReference type="InterPro" id="IPR005479">
    <property type="entry name" value="CPAse_ATP-bd"/>
</dbReference>
<dbReference type="SMART" id="SM01209">
    <property type="entry name" value="GARS_A"/>
    <property type="match status" value="1"/>
</dbReference>
<dbReference type="Gene3D" id="2.40.50.100">
    <property type="match status" value="1"/>
</dbReference>
<feature type="domain" description="Lipoyl-binding" evidence="8">
    <location>
        <begin position="594"/>
        <end position="671"/>
    </location>
</feature>
<evidence type="ECO:0000256" key="4">
    <source>
        <dbReference type="ARBA" id="ARBA00022840"/>
    </source>
</evidence>
<feature type="domain" description="Biotin carboxylation" evidence="10">
    <location>
        <begin position="1"/>
        <end position="451"/>
    </location>
</feature>
<evidence type="ECO:0000256" key="2">
    <source>
        <dbReference type="ARBA" id="ARBA00022598"/>
    </source>
</evidence>
<dbReference type="PROSITE" id="PS50968">
    <property type="entry name" value="BIOTINYL_LIPOYL"/>
    <property type="match status" value="1"/>
</dbReference>